<feature type="domain" description="Sigma-54 factor interaction" evidence="5">
    <location>
        <begin position="15"/>
        <end position="244"/>
    </location>
</feature>
<proteinExistence type="predicted"/>
<dbReference type="EMBL" id="QGGO01000011">
    <property type="protein sequence ID" value="PWK26534.1"/>
    <property type="molecule type" value="Genomic_DNA"/>
</dbReference>
<dbReference type="GO" id="GO:0043565">
    <property type="term" value="F:sequence-specific DNA binding"/>
    <property type="evidence" value="ECO:0007669"/>
    <property type="project" value="InterPro"/>
</dbReference>
<dbReference type="FunFam" id="3.40.50.300:FF:000006">
    <property type="entry name" value="DNA-binding transcriptional regulator NtrC"/>
    <property type="match status" value="1"/>
</dbReference>
<dbReference type="GO" id="GO:0005524">
    <property type="term" value="F:ATP binding"/>
    <property type="evidence" value="ECO:0007669"/>
    <property type="project" value="UniProtKB-KW"/>
</dbReference>
<dbReference type="InterPro" id="IPR058031">
    <property type="entry name" value="AAA_lid_NorR"/>
</dbReference>
<protein>
    <submittedName>
        <fullName evidence="6">Regulatory Fis family protein</fullName>
    </submittedName>
</protein>
<dbReference type="PROSITE" id="PS00688">
    <property type="entry name" value="SIGMA54_INTERACT_3"/>
    <property type="match status" value="1"/>
</dbReference>
<dbReference type="Pfam" id="PF02954">
    <property type="entry name" value="HTH_8"/>
    <property type="match status" value="1"/>
</dbReference>
<dbReference type="InterPro" id="IPR025662">
    <property type="entry name" value="Sigma_54_int_dom_ATP-bd_1"/>
</dbReference>
<organism evidence="6 7">
    <name type="scientific">Arcicella aurantiaca</name>
    <dbReference type="NCBI Taxonomy" id="591202"/>
    <lineage>
        <taxon>Bacteria</taxon>
        <taxon>Pseudomonadati</taxon>
        <taxon>Bacteroidota</taxon>
        <taxon>Cytophagia</taxon>
        <taxon>Cytophagales</taxon>
        <taxon>Flectobacillaceae</taxon>
        <taxon>Arcicella</taxon>
    </lineage>
</organism>
<dbReference type="OrthoDB" id="9782110at2"/>
<dbReference type="CDD" id="cd00009">
    <property type="entry name" value="AAA"/>
    <property type="match status" value="1"/>
</dbReference>
<dbReference type="Pfam" id="PF00158">
    <property type="entry name" value="Sigma54_activat"/>
    <property type="match status" value="1"/>
</dbReference>
<keyword evidence="4" id="KW-0804">Transcription</keyword>
<name>A0A316E7U5_9BACT</name>
<dbReference type="SMART" id="SM00382">
    <property type="entry name" value="AAA"/>
    <property type="match status" value="1"/>
</dbReference>
<dbReference type="Pfam" id="PF25601">
    <property type="entry name" value="AAA_lid_14"/>
    <property type="match status" value="1"/>
</dbReference>
<sequence>MQISELQSIKARFGIIGNSSALNHAIEVAGQVAPTDMTVLITGESGSGKESFSKIIHNLSARKHGQFIAVNCGAIPEGTIDSELFGHEKGAFTGAIDARKGYFEVTDGGTIFLDEIAEMPLGTQARLLRVLENGEFIRVGSSKVQKTNVRVVAATNINLMTAVERGKFREDLYYRLNTVPIFVPPLRDRGMDIELLFRKFTTDFAEKYRIKPIQLTPDAQQVLLSQRFPGNIRQLKNLAEQISILEVDDRIIDGAKLSAYLQKNNGQSIGNGLIRRDFEEKQADNFSERELLYKILFDMKKDVTELKKMFLDVLKNGEINPEILKQNEGLFQNMDTDRTFPYTPNTYQPEINPARILPTGQGNYTPSPELTIINLNGENHENKGGFIDVTHEAEEVSFSLEKQEKDMIIKALQKNKNKRKYAAQDLGISERTLYRKIKQYDIEEE</sequence>
<dbReference type="Gene3D" id="3.40.50.300">
    <property type="entry name" value="P-loop containing nucleotide triphosphate hydrolases"/>
    <property type="match status" value="1"/>
</dbReference>
<dbReference type="AlphaFoldDB" id="A0A316E7U5"/>
<keyword evidence="2" id="KW-0067">ATP-binding</keyword>
<dbReference type="PANTHER" id="PTHR32071">
    <property type="entry name" value="TRANSCRIPTIONAL REGULATORY PROTEIN"/>
    <property type="match status" value="1"/>
</dbReference>
<gene>
    <name evidence="6" type="ORF">LV89_02382</name>
</gene>
<reference evidence="6 7" key="1">
    <citation type="submission" date="2018-05" db="EMBL/GenBank/DDBJ databases">
        <title>Genomic Encyclopedia of Archaeal and Bacterial Type Strains, Phase II (KMG-II): from individual species to whole genera.</title>
        <authorList>
            <person name="Goeker M."/>
        </authorList>
    </citation>
    <scope>NUCLEOTIDE SEQUENCE [LARGE SCALE GENOMIC DNA]</scope>
    <source>
        <strain evidence="6 7">DSM 22214</strain>
    </source>
</reference>
<evidence type="ECO:0000313" key="7">
    <source>
        <dbReference type="Proteomes" id="UP000245489"/>
    </source>
</evidence>
<keyword evidence="1" id="KW-0547">Nucleotide-binding</keyword>
<dbReference type="SUPFAM" id="SSF52540">
    <property type="entry name" value="P-loop containing nucleoside triphosphate hydrolases"/>
    <property type="match status" value="1"/>
</dbReference>
<evidence type="ECO:0000259" key="5">
    <source>
        <dbReference type="PROSITE" id="PS50045"/>
    </source>
</evidence>
<evidence type="ECO:0000256" key="4">
    <source>
        <dbReference type="ARBA" id="ARBA00023163"/>
    </source>
</evidence>
<dbReference type="Gene3D" id="1.10.8.60">
    <property type="match status" value="1"/>
</dbReference>
<evidence type="ECO:0000313" key="6">
    <source>
        <dbReference type="EMBL" id="PWK26534.1"/>
    </source>
</evidence>
<dbReference type="InterPro" id="IPR003593">
    <property type="entry name" value="AAA+_ATPase"/>
</dbReference>
<dbReference type="Proteomes" id="UP000245489">
    <property type="component" value="Unassembled WGS sequence"/>
</dbReference>
<dbReference type="PANTHER" id="PTHR32071:SF121">
    <property type="entry name" value="SIGMA L-DEPENDENT TRANSCRIPTIONAL REGULATOR YQIR-RELATED"/>
    <property type="match status" value="1"/>
</dbReference>
<comment type="caution">
    <text evidence="6">The sequence shown here is derived from an EMBL/GenBank/DDBJ whole genome shotgun (WGS) entry which is preliminary data.</text>
</comment>
<dbReference type="InterPro" id="IPR009057">
    <property type="entry name" value="Homeodomain-like_sf"/>
</dbReference>
<evidence type="ECO:0000256" key="3">
    <source>
        <dbReference type="ARBA" id="ARBA00023015"/>
    </source>
</evidence>
<dbReference type="InterPro" id="IPR027417">
    <property type="entry name" value="P-loop_NTPase"/>
</dbReference>
<dbReference type="InterPro" id="IPR002078">
    <property type="entry name" value="Sigma_54_int"/>
</dbReference>
<dbReference type="SUPFAM" id="SSF46689">
    <property type="entry name" value="Homeodomain-like"/>
    <property type="match status" value="1"/>
</dbReference>
<dbReference type="PRINTS" id="PR01590">
    <property type="entry name" value="HTHFIS"/>
</dbReference>
<dbReference type="GO" id="GO:0006355">
    <property type="term" value="P:regulation of DNA-templated transcription"/>
    <property type="evidence" value="ECO:0007669"/>
    <property type="project" value="InterPro"/>
</dbReference>
<accession>A0A316E7U5</accession>
<dbReference type="RefSeq" id="WP_109743112.1">
    <property type="nucleotide sequence ID" value="NZ_QGGO01000011.1"/>
</dbReference>
<dbReference type="PROSITE" id="PS50045">
    <property type="entry name" value="SIGMA54_INTERACT_4"/>
    <property type="match status" value="1"/>
</dbReference>
<evidence type="ECO:0000256" key="2">
    <source>
        <dbReference type="ARBA" id="ARBA00022840"/>
    </source>
</evidence>
<dbReference type="InterPro" id="IPR002197">
    <property type="entry name" value="HTH_Fis"/>
</dbReference>
<keyword evidence="7" id="KW-1185">Reference proteome</keyword>
<dbReference type="PROSITE" id="PS00675">
    <property type="entry name" value="SIGMA54_INTERACT_1"/>
    <property type="match status" value="1"/>
</dbReference>
<dbReference type="Gene3D" id="1.10.10.60">
    <property type="entry name" value="Homeodomain-like"/>
    <property type="match status" value="1"/>
</dbReference>
<evidence type="ECO:0000256" key="1">
    <source>
        <dbReference type="ARBA" id="ARBA00022741"/>
    </source>
</evidence>
<dbReference type="InterPro" id="IPR025944">
    <property type="entry name" value="Sigma_54_int_dom_CS"/>
</dbReference>
<keyword evidence="3" id="KW-0805">Transcription regulation</keyword>